<feature type="transmembrane region" description="Helical" evidence="1">
    <location>
        <begin position="96"/>
        <end position="117"/>
    </location>
</feature>
<dbReference type="KEGG" id="mba:Mbar_A3522"/>
<dbReference type="eggNOG" id="arCOG07162">
    <property type="taxonomic scope" value="Archaea"/>
</dbReference>
<feature type="transmembrane region" description="Helical" evidence="1">
    <location>
        <begin position="52"/>
        <end position="75"/>
    </location>
</feature>
<sequence length="150" mass="16953">MTETLSDNYPKNFLTYELIISLLISGIAIAIIQLKWSPEEVHKWMFFNKSQFYSLLATISGTLLGFIITGISVILSLSGSQKLEKATESTQFKKIFVVYFSTIKFLAFTVIISIIGFLVNNDSINICLLYLLIILSIISSFRIQFGFSEI</sequence>
<accession>Q465Q1</accession>
<proteinExistence type="predicted"/>
<reference evidence="2" key="1">
    <citation type="submission" date="2006-06" db="EMBL/GenBank/DDBJ databases">
        <title>Complete sequence of chromosome 1 of Methanosarcina barkeri str. fusaro.</title>
        <authorList>
            <person name="Copeland A."/>
            <person name="Lucas S."/>
            <person name="Lapidus A."/>
            <person name="Barry K."/>
            <person name="Detter J.C."/>
            <person name="Glavina T."/>
            <person name="Hammon N."/>
            <person name="Israni S."/>
            <person name="Pitluck S."/>
            <person name="Goodwin L.A."/>
            <person name="Saunders E.H."/>
            <person name="Schmutz J."/>
            <person name="Larimer F."/>
            <person name="Land M."/>
            <person name="Anderson I."/>
            <person name="Richardson P."/>
        </authorList>
    </citation>
    <scope>NUCLEOTIDE SEQUENCE</scope>
    <source>
        <strain evidence="2">Fusaro</strain>
    </source>
</reference>
<dbReference type="AlphaFoldDB" id="Q465Q1"/>
<evidence type="ECO:0000256" key="1">
    <source>
        <dbReference type="SAM" id="Phobius"/>
    </source>
</evidence>
<feature type="transmembrane region" description="Helical" evidence="1">
    <location>
        <begin position="123"/>
        <end position="143"/>
    </location>
</feature>
<name>Q465Q1_METBF</name>
<keyword evidence="1" id="KW-0472">Membrane</keyword>
<gene>
    <name evidence="2" type="ordered locus">Mbar_A3522</name>
</gene>
<keyword evidence="1" id="KW-0812">Transmembrane</keyword>
<evidence type="ECO:0000313" key="2">
    <source>
        <dbReference type="EMBL" id="AAZ72391.1"/>
    </source>
</evidence>
<dbReference type="PaxDb" id="269797-Mbar_A3522"/>
<keyword evidence="1" id="KW-1133">Transmembrane helix</keyword>
<organism evidence="2">
    <name type="scientific">Methanosarcina barkeri (strain Fusaro / DSM 804)</name>
    <dbReference type="NCBI Taxonomy" id="269797"/>
    <lineage>
        <taxon>Archaea</taxon>
        <taxon>Methanobacteriati</taxon>
        <taxon>Methanobacteriota</taxon>
        <taxon>Stenosarchaea group</taxon>
        <taxon>Methanomicrobia</taxon>
        <taxon>Methanosarcinales</taxon>
        <taxon>Methanosarcinaceae</taxon>
        <taxon>Methanosarcina</taxon>
    </lineage>
</organism>
<feature type="transmembrane region" description="Helical" evidence="1">
    <location>
        <begin position="12"/>
        <end position="32"/>
    </location>
</feature>
<dbReference type="HOGENOM" id="CLU_1650233_0_0_2"/>
<protein>
    <submittedName>
        <fullName evidence="2">Uncharacterized protein</fullName>
    </submittedName>
</protein>
<dbReference type="EMBL" id="CP000099">
    <property type="protein sequence ID" value="AAZ72391.1"/>
    <property type="molecule type" value="Genomic_DNA"/>
</dbReference>